<gene>
    <name evidence="1" type="ORF">GCM10023314_11730</name>
</gene>
<comment type="caution">
    <text evidence="1">The sequence shown here is derived from an EMBL/GenBank/DDBJ whole genome shotgun (WGS) entry which is preliminary data.</text>
</comment>
<name>A0ABP9GI06_9FLAO</name>
<protein>
    <submittedName>
        <fullName evidence="1">Uncharacterized protein</fullName>
    </submittedName>
</protein>
<dbReference type="EMBL" id="BAABJJ010000012">
    <property type="protein sequence ID" value="GAA4940541.1"/>
    <property type="molecule type" value="Genomic_DNA"/>
</dbReference>
<sequence>MDIENAPQVFENMNEEQLPVAKHKLHHWAHLWLHPCKVHLKCKDFRYCIEINNYGLYVANIEYKIRNILINNC</sequence>
<proteinExistence type="predicted"/>
<reference evidence="2" key="1">
    <citation type="journal article" date="2019" name="Int. J. Syst. Evol. Microbiol.">
        <title>The Global Catalogue of Microorganisms (GCM) 10K type strain sequencing project: providing services to taxonomists for standard genome sequencing and annotation.</title>
        <authorList>
            <consortium name="The Broad Institute Genomics Platform"/>
            <consortium name="The Broad Institute Genome Sequencing Center for Infectious Disease"/>
            <person name="Wu L."/>
            <person name="Ma J."/>
        </authorList>
    </citation>
    <scope>NUCLEOTIDE SEQUENCE [LARGE SCALE GENOMIC DNA]</scope>
    <source>
        <strain evidence="2">JCM 18285</strain>
    </source>
</reference>
<organism evidence="1 2">
    <name type="scientific">Algibacter agarivorans</name>
    <dbReference type="NCBI Taxonomy" id="1109741"/>
    <lineage>
        <taxon>Bacteria</taxon>
        <taxon>Pseudomonadati</taxon>
        <taxon>Bacteroidota</taxon>
        <taxon>Flavobacteriia</taxon>
        <taxon>Flavobacteriales</taxon>
        <taxon>Flavobacteriaceae</taxon>
        <taxon>Algibacter</taxon>
    </lineage>
</organism>
<evidence type="ECO:0000313" key="1">
    <source>
        <dbReference type="EMBL" id="GAA4940541.1"/>
    </source>
</evidence>
<dbReference type="Proteomes" id="UP001501302">
    <property type="component" value="Unassembled WGS sequence"/>
</dbReference>
<evidence type="ECO:0000313" key="2">
    <source>
        <dbReference type="Proteomes" id="UP001501302"/>
    </source>
</evidence>
<keyword evidence="2" id="KW-1185">Reference proteome</keyword>
<accession>A0ABP9GI06</accession>
<dbReference type="RefSeq" id="WP_345190758.1">
    <property type="nucleotide sequence ID" value="NZ_BAABJJ010000012.1"/>
</dbReference>